<organism evidence="2 3">
    <name type="scientific">Paragonimus westermani</name>
    <dbReference type="NCBI Taxonomy" id="34504"/>
    <lineage>
        <taxon>Eukaryota</taxon>
        <taxon>Metazoa</taxon>
        <taxon>Spiralia</taxon>
        <taxon>Lophotrochozoa</taxon>
        <taxon>Platyhelminthes</taxon>
        <taxon>Trematoda</taxon>
        <taxon>Digenea</taxon>
        <taxon>Plagiorchiida</taxon>
        <taxon>Troglotremata</taxon>
        <taxon>Troglotrematidae</taxon>
        <taxon>Paragonimus</taxon>
    </lineage>
</organism>
<accession>A0A8T0DG78</accession>
<evidence type="ECO:0000256" key="1">
    <source>
        <dbReference type="SAM" id="Phobius"/>
    </source>
</evidence>
<gene>
    <name evidence="2" type="ORF">P879_09845</name>
</gene>
<feature type="transmembrane region" description="Helical" evidence="1">
    <location>
        <begin position="36"/>
        <end position="54"/>
    </location>
</feature>
<dbReference type="EMBL" id="JTDF01005256">
    <property type="protein sequence ID" value="KAF8566336.1"/>
    <property type="molecule type" value="Genomic_DNA"/>
</dbReference>
<name>A0A8T0DG78_9TREM</name>
<keyword evidence="1" id="KW-0812">Transmembrane</keyword>
<reference evidence="2 3" key="1">
    <citation type="submission" date="2019-07" db="EMBL/GenBank/DDBJ databases">
        <title>Annotation for the trematode Paragonimus westermani.</title>
        <authorList>
            <person name="Choi Y.-J."/>
        </authorList>
    </citation>
    <scope>NUCLEOTIDE SEQUENCE [LARGE SCALE GENOMIC DNA]</scope>
    <source>
        <strain evidence="2">180907_Pwestermani</strain>
    </source>
</reference>
<dbReference type="Proteomes" id="UP000699462">
    <property type="component" value="Unassembled WGS sequence"/>
</dbReference>
<keyword evidence="1" id="KW-1133">Transmembrane helix</keyword>
<evidence type="ECO:0000313" key="3">
    <source>
        <dbReference type="Proteomes" id="UP000699462"/>
    </source>
</evidence>
<evidence type="ECO:0000313" key="2">
    <source>
        <dbReference type="EMBL" id="KAF8566336.1"/>
    </source>
</evidence>
<dbReference type="AlphaFoldDB" id="A0A8T0DG78"/>
<keyword evidence="1" id="KW-0472">Membrane</keyword>
<sequence length="79" mass="8687">MLALIILSGVFAECTTFPSLLYEVLRLKPLKPRLQWGAVIGFSCLVAGGALYMANDLAAGKRFNYHYPLGHTCNVDTVR</sequence>
<keyword evidence="3" id="KW-1185">Reference proteome</keyword>
<comment type="caution">
    <text evidence="2">The sequence shown here is derived from an EMBL/GenBank/DDBJ whole genome shotgun (WGS) entry which is preliminary data.</text>
</comment>
<proteinExistence type="predicted"/>
<protein>
    <submittedName>
        <fullName evidence="2">Uncharacterized protein</fullName>
    </submittedName>
</protein>